<comment type="caution">
    <text evidence="4">The sequence shown here is derived from an EMBL/GenBank/DDBJ whole genome shotgun (WGS) entry which is preliminary data.</text>
</comment>
<feature type="repeat" description="PPR" evidence="3">
    <location>
        <begin position="158"/>
        <end position="192"/>
    </location>
</feature>
<evidence type="ECO:0000313" key="5">
    <source>
        <dbReference type="Proteomes" id="UP001141552"/>
    </source>
</evidence>
<dbReference type="FunFam" id="1.25.40.10:FF:000874">
    <property type="entry name" value="Pentatricopeptide repeat-containing protein At1g60770"/>
    <property type="match status" value="1"/>
</dbReference>
<reference evidence="4" key="2">
    <citation type="journal article" date="2023" name="Plants (Basel)">
        <title>Annotation of the Turnera subulata (Passifloraceae) Draft Genome Reveals the S-Locus Evolved after the Divergence of Turneroideae from Passifloroideae in a Stepwise Manner.</title>
        <authorList>
            <person name="Henning P.M."/>
            <person name="Roalson E.H."/>
            <person name="Mir W."/>
            <person name="McCubbin A.G."/>
            <person name="Shore J.S."/>
        </authorList>
    </citation>
    <scope>NUCLEOTIDE SEQUENCE</scope>
    <source>
        <strain evidence="4">F60SS</strain>
    </source>
</reference>
<protein>
    <recommendedName>
        <fullName evidence="6">Pentacotripeptide-repeat region of PRORP domain-containing protein</fullName>
    </recommendedName>
</protein>
<gene>
    <name evidence="4" type="ORF">Tsubulata_009989</name>
</gene>
<dbReference type="Pfam" id="PF01535">
    <property type="entry name" value="PPR"/>
    <property type="match status" value="3"/>
</dbReference>
<dbReference type="EMBL" id="JAKUCV010002140">
    <property type="protein sequence ID" value="KAJ4843802.1"/>
    <property type="molecule type" value="Genomic_DNA"/>
</dbReference>
<evidence type="ECO:0000256" key="1">
    <source>
        <dbReference type="ARBA" id="ARBA00007626"/>
    </source>
</evidence>
<comment type="similarity">
    <text evidence="1">Belongs to the PPR family. P subfamily.</text>
</comment>
<keyword evidence="5" id="KW-1185">Reference proteome</keyword>
<organism evidence="4 5">
    <name type="scientific">Turnera subulata</name>
    <dbReference type="NCBI Taxonomy" id="218843"/>
    <lineage>
        <taxon>Eukaryota</taxon>
        <taxon>Viridiplantae</taxon>
        <taxon>Streptophyta</taxon>
        <taxon>Embryophyta</taxon>
        <taxon>Tracheophyta</taxon>
        <taxon>Spermatophyta</taxon>
        <taxon>Magnoliopsida</taxon>
        <taxon>eudicotyledons</taxon>
        <taxon>Gunneridae</taxon>
        <taxon>Pentapetalae</taxon>
        <taxon>rosids</taxon>
        <taxon>fabids</taxon>
        <taxon>Malpighiales</taxon>
        <taxon>Passifloraceae</taxon>
        <taxon>Turnera</taxon>
    </lineage>
</organism>
<evidence type="ECO:0000313" key="4">
    <source>
        <dbReference type="EMBL" id="KAJ4843802.1"/>
    </source>
</evidence>
<dbReference type="InterPro" id="IPR002885">
    <property type="entry name" value="PPR_rpt"/>
</dbReference>
<keyword evidence="2" id="KW-0677">Repeat</keyword>
<dbReference type="PROSITE" id="PS51375">
    <property type="entry name" value="PPR"/>
    <property type="match status" value="4"/>
</dbReference>
<dbReference type="Proteomes" id="UP001141552">
    <property type="component" value="Unassembled WGS sequence"/>
</dbReference>
<dbReference type="NCBIfam" id="TIGR00756">
    <property type="entry name" value="PPR"/>
    <property type="match status" value="3"/>
</dbReference>
<dbReference type="AlphaFoldDB" id="A0A9Q0G7U6"/>
<accession>A0A9Q0G7U6</accession>
<feature type="repeat" description="PPR" evidence="3">
    <location>
        <begin position="193"/>
        <end position="227"/>
    </location>
</feature>
<dbReference type="GO" id="GO:0005739">
    <property type="term" value="C:mitochondrion"/>
    <property type="evidence" value="ECO:0007669"/>
    <property type="project" value="TreeGrafter"/>
</dbReference>
<sequence length="491" mass="55813">MATMPNLYGRTKNVTKRSKKYLEEALYLRLFKDGSAETNVRHQLNLFIKSSKRVYKWEVGDTIKKLRQRSLYYPALKLSDAMSWRGMNKTVSDEAIHLDLVAKARGIPAAENYFIDLPDSSKTIQTYGALFNCYCTELMTEEAEALLEKMKELGLGLTSMSYNSLMNLYMKVGQPEKIPGVILEMKANNVTPDVFTYNVWMRGLAAANDVFGVENVIEEMKRDGQVDPDWTTYGNLASIYVDAGLFEKAEKALKELEKKNAHRDLTAYQFLITLYGRTGNLLEVYRVWRSLRLAFPKTANISYLNMIQVLVNLKDLPGAEKCFREWESGCSTYDIRIANVLIRAYAKEGLLAKAIELKERAADEGAKPNAKTWEIFLDYYLKQGDVKFAVECMDNAISKGRGDGQKWIPSPEIVRSLMAHFEQQKDVDGAESFIEILKQAVDDVGREVFESLIRTYAAAGRTSPVMRRRLKMENVELSEAGQKLLEAICVE</sequence>
<name>A0A9Q0G7U6_9ROSI</name>
<feature type="repeat" description="PPR" evidence="3">
    <location>
        <begin position="334"/>
        <end position="368"/>
    </location>
</feature>
<dbReference type="SUPFAM" id="SSF48452">
    <property type="entry name" value="TPR-like"/>
    <property type="match status" value="1"/>
</dbReference>
<dbReference type="FunFam" id="1.25.40.10:FF:000443">
    <property type="entry name" value="Pentatricopeptide repeat-containing protein"/>
    <property type="match status" value="1"/>
</dbReference>
<dbReference type="FunFam" id="1.25.40.10:FF:000541">
    <property type="entry name" value="Pentatricopeptide repeat-containing protein"/>
    <property type="match status" value="1"/>
</dbReference>
<dbReference type="Gene3D" id="1.25.40.10">
    <property type="entry name" value="Tetratricopeptide repeat domain"/>
    <property type="match status" value="2"/>
</dbReference>
<feature type="repeat" description="PPR" evidence="3">
    <location>
        <begin position="123"/>
        <end position="157"/>
    </location>
</feature>
<dbReference type="GO" id="GO:0003729">
    <property type="term" value="F:mRNA binding"/>
    <property type="evidence" value="ECO:0007669"/>
    <property type="project" value="UniProtKB-ARBA"/>
</dbReference>
<dbReference type="OrthoDB" id="1717827at2759"/>
<reference evidence="4" key="1">
    <citation type="submission" date="2022-02" db="EMBL/GenBank/DDBJ databases">
        <authorList>
            <person name="Henning P.M."/>
            <person name="McCubbin A.G."/>
            <person name="Shore J.S."/>
        </authorList>
    </citation>
    <scope>NUCLEOTIDE SEQUENCE</scope>
    <source>
        <strain evidence="4">F60SS</strain>
        <tissue evidence="4">Leaves</tissue>
    </source>
</reference>
<dbReference type="Pfam" id="PF13041">
    <property type="entry name" value="PPR_2"/>
    <property type="match status" value="1"/>
</dbReference>
<evidence type="ECO:0000256" key="3">
    <source>
        <dbReference type="PROSITE-ProRule" id="PRU00708"/>
    </source>
</evidence>
<dbReference type="PANTHER" id="PTHR45717:SF14">
    <property type="entry name" value="LARGE RIBOSOMAL SUBUNIT PROTEIN ML101 (RPPR4)"/>
    <property type="match status" value="1"/>
</dbReference>
<proteinExistence type="inferred from homology"/>
<dbReference type="InterPro" id="IPR011990">
    <property type="entry name" value="TPR-like_helical_dom_sf"/>
</dbReference>
<evidence type="ECO:0000256" key="2">
    <source>
        <dbReference type="ARBA" id="ARBA00022737"/>
    </source>
</evidence>
<dbReference type="PANTHER" id="PTHR45717">
    <property type="entry name" value="OS12G0527900 PROTEIN"/>
    <property type="match status" value="1"/>
</dbReference>
<evidence type="ECO:0008006" key="6">
    <source>
        <dbReference type="Google" id="ProtNLM"/>
    </source>
</evidence>